<dbReference type="PANTHER" id="PTHR33074:SF139">
    <property type="entry name" value="OS09G0567000 PROTEIN"/>
    <property type="match status" value="1"/>
</dbReference>
<dbReference type="InterPro" id="IPR011676">
    <property type="entry name" value="DUF1618"/>
</dbReference>
<dbReference type="EnsemblPlants" id="ONIVA03G00750.4">
    <property type="protein sequence ID" value="ONIVA03G00750.4"/>
    <property type="gene ID" value="ONIVA03G00750"/>
</dbReference>
<dbReference type="OMA" id="CKQITIG"/>
<feature type="region of interest" description="Disordered" evidence="1">
    <location>
        <begin position="447"/>
        <end position="471"/>
    </location>
</feature>
<organism evidence="3">
    <name type="scientific">Oryza nivara</name>
    <name type="common">Indian wild rice</name>
    <name type="synonym">Oryza sativa f. spontanea</name>
    <dbReference type="NCBI Taxonomy" id="4536"/>
    <lineage>
        <taxon>Eukaryota</taxon>
        <taxon>Viridiplantae</taxon>
        <taxon>Streptophyta</taxon>
        <taxon>Embryophyta</taxon>
        <taxon>Tracheophyta</taxon>
        <taxon>Spermatophyta</taxon>
        <taxon>Magnoliopsida</taxon>
        <taxon>Liliopsida</taxon>
        <taxon>Poales</taxon>
        <taxon>Poaceae</taxon>
        <taxon>BOP clade</taxon>
        <taxon>Oryzoideae</taxon>
        <taxon>Oryzeae</taxon>
        <taxon>Oryzinae</taxon>
        <taxon>Oryza</taxon>
    </lineage>
</organism>
<name>A0A0E0GFR4_ORYNI</name>
<evidence type="ECO:0000259" key="2">
    <source>
        <dbReference type="Pfam" id="PF07762"/>
    </source>
</evidence>
<accession>A0A0E0GFR4</accession>
<dbReference type="AlphaFoldDB" id="A0A0E0GFR4"/>
<feature type="domain" description="DUF1618" evidence="2">
    <location>
        <begin position="220"/>
        <end position="368"/>
    </location>
</feature>
<evidence type="ECO:0000313" key="3">
    <source>
        <dbReference type="EnsemblPlants" id="ONIVA03G00750.4"/>
    </source>
</evidence>
<dbReference type="PANTHER" id="PTHR33074">
    <property type="entry name" value="EXPRESSED PROTEIN-RELATED"/>
    <property type="match status" value="1"/>
</dbReference>
<feature type="domain" description="DUF1618" evidence="2">
    <location>
        <begin position="688"/>
        <end position="833"/>
    </location>
</feature>
<keyword evidence="4" id="KW-1185">Reference proteome</keyword>
<reference evidence="3" key="2">
    <citation type="submission" date="2018-04" db="EMBL/GenBank/DDBJ databases">
        <title>OnivRS2 (Oryza nivara Reference Sequence Version 2).</title>
        <authorList>
            <person name="Zhang J."/>
            <person name="Kudrna D."/>
            <person name="Lee S."/>
            <person name="Talag J."/>
            <person name="Rajasekar S."/>
            <person name="Welchert J."/>
            <person name="Hsing Y.-I."/>
            <person name="Wing R.A."/>
        </authorList>
    </citation>
    <scope>NUCLEOTIDE SEQUENCE [LARGE SCALE GENOMIC DNA]</scope>
    <source>
        <strain evidence="3">SL10</strain>
    </source>
</reference>
<dbReference type="Gramene" id="ONIVA03G00750.4">
    <property type="protein sequence ID" value="ONIVA03G00750.4"/>
    <property type="gene ID" value="ONIVA03G00750"/>
</dbReference>
<proteinExistence type="predicted"/>
<evidence type="ECO:0000256" key="1">
    <source>
        <dbReference type="SAM" id="MobiDB-lite"/>
    </source>
</evidence>
<evidence type="ECO:0000313" key="4">
    <source>
        <dbReference type="Proteomes" id="UP000006591"/>
    </source>
</evidence>
<protein>
    <recommendedName>
        <fullName evidence="2">DUF1618 domain-containing protein</fullName>
    </recommendedName>
</protein>
<reference evidence="3" key="1">
    <citation type="submission" date="2015-04" db="UniProtKB">
        <authorList>
            <consortium name="EnsemblPlants"/>
        </authorList>
    </citation>
    <scope>IDENTIFICATION</scope>
    <source>
        <strain evidence="3">SL10</strain>
    </source>
</reference>
<feature type="compositionally biased region" description="Polar residues" evidence="1">
    <location>
        <begin position="916"/>
        <end position="931"/>
    </location>
</feature>
<sequence>MAGGDDWSKRTIMEESLQPPAHGAAATTPWVLLDIRAFMANHRNATTAMSETRSGHPIEVSSWTAPPPRVSYICVHCPGLDSKKFATEPTIIAAEADLLLIRVAMGRRNIRFKSSFHDYFVYQATTPTPKLTLLPPPPIDRFIDHELGLLRCCASPDYIVAALCNTFESGYFEYDLHIYCSGADAWTCHPISLHGLVDPSFAHVNTKAITIGGTAGTMGWVDLYRGILFCDLLRDTTKLRYFPLPPPLSPNNSLTSSPRPHRDIALVQGRIKFIETRLHVRPGSIINGTFISQGWTAATWTAPHANPWKHGWRQDCKITASDISVDDSKMNFELLPKLFDDQGTPQPTLERLHVGHPTLSLHSDDIVCFMAKVDQLDDDAWVLAVDMKNKRLKDVAEFGAERTLGIGYAYMSSNISDYLRKAPGIKGSLKRQGVVLTVPSHKKQTCVVYPSPPSWKGGDQQDSRISTSDGEDKMDLDLCLAVPPMGTGDESDGWSDWEEKTIMDESLRPPTHVATAAMTTPPWVLLECDAYIATNHGNATTATSRTRTGHPIEPTIIATEADLVLLRLALGPRDDSFKTSRQDYFIYHASSTAPKLSLIPPPVLLDNRFIDKQVGILRCLDDGTYIVAALCSAFKRGDLDYVLHLYRSGADAWTCHPLSIHGLVFDPSFSHVTSKVITVGGEAGTMGWVDINDGILFCDLLRDTAELRYLPLPPPLEHKDDMIVGCPGPLRDFALVQGRIKYIEMQVHVRPGSAINGTYASQGWIAATWSAPPTNPWKQGWRQDCQISASHLAVDHNTMNFELLPELGTPQQTLERLHVGLPKLSLHSDDIVCFMAKVDLWDDQNAWVLAVDMKNKRLKDVAEFGAGRTLGISSAYISSRISDYLPTAPGLKGNLKRQGVVLTVPSHKKQTRVVLSNPSWKGGDQQNSGTSMDDKEDNMDLDLDITFEWNKLEDAN</sequence>
<dbReference type="Proteomes" id="UP000006591">
    <property type="component" value="Chromosome 3"/>
</dbReference>
<feature type="region of interest" description="Disordered" evidence="1">
    <location>
        <begin position="916"/>
        <end position="937"/>
    </location>
</feature>
<dbReference type="Pfam" id="PF07762">
    <property type="entry name" value="DUF1618"/>
    <property type="match status" value="2"/>
</dbReference>